<protein>
    <submittedName>
        <fullName evidence="1">Chromosomal replication initiator DnaA</fullName>
    </submittedName>
</protein>
<evidence type="ECO:0000313" key="2">
    <source>
        <dbReference type="Proteomes" id="UP000619079"/>
    </source>
</evidence>
<gene>
    <name evidence="1" type="ORF">JF290_01735</name>
</gene>
<dbReference type="SUPFAM" id="SSF52540">
    <property type="entry name" value="P-loop containing nucleoside triphosphate hydrolases"/>
    <property type="match status" value="1"/>
</dbReference>
<accession>A0A8J7JEZ9</accession>
<dbReference type="Proteomes" id="UP000619079">
    <property type="component" value="Unassembled WGS sequence"/>
</dbReference>
<dbReference type="GO" id="GO:0005886">
    <property type="term" value="C:plasma membrane"/>
    <property type="evidence" value="ECO:0007669"/>
    <property type="project" value="TreeGrafter"/>
</dbReference>
<evidence type="ECO:0000313" key="1">
    <source>
        <dbReference type="EMBL" id="MBJ6370234.1"/>
    </source>
</evidence>
<proteinExistence type="predicted"/>
<sequence length="226" mass="24354">MARQLSFDLPARPVLGREDFFVSPGNALAVAMIDHPDTWPGGKLVLTGPRGSGKTHLTHVWADRTGARIVSARDLTEIAIPDHAGGCVAVEDVPDIAENADAQKALFHLHNLALAQGHRLLLTGEASPNLWNLSLPDLQSRVQGATHVALQPPDDALLSAVLAKLFADRQITPKPDVIPFLVTHIDRSFQAAARVVDQLDRAALDQGRKLSRRLAVDLLGGRDKTP</sequence>
<dbReference type="GO" id="GO:0003688">
    <property type="term" value="F:DNA replication origin binding"/>
    <property type="evidence" value="ECO:0007669"/>
    <property type="project" value="TreeGrafter"/>
</dbReference>
<organism evidence="1 2">
    <name type="scientific">Sedimentitalea arenosa</name>
    <dbReference type="NCBI Taxonomy" id="2798803"/>
    <lineage>
        <taxon>Bacteria</taxon>
        <taxon>Pseudomonadati</taxon>
        <taxon>Pseudomonadota</taxon>
        <taxon>Alphaproteobacteria</taxon>
        <taxon>Rhodobacterales</taxon>
        <taxon>Paracoccaceae</taxon>
        <taxon>Sedimentitalea</taxon>
    </lineage>
</organism>
<dbReference type="Gene3D" id="1.10.8.60">
    <property type="match status" value="1"/>
</dbReference>
<dbReference type="AlphaFoldDB" id="A0A8J7JEZ9"/>
<dbReference type="GO" id="GO:0006270">
    <property type="term" value="P:DNA replication initiation"/>
    <property type="evidence" value="ECO:0007669"/>
    <property type="project" value="TreeGrafter"/>
</dbReference>
<comment type="caution">
    <text evidence="1">The sequence shown here is derived from an EMBL/GenBank/DDBJ whole genome shotgun (WGS) entry which is preliminary data.</text>
</comment>
<name>A0A8J7JEZ9_9RHOB</name>
<dbReference type="PANTHER" id="PTHR30050">
    <property type="entry name" value="CHROMOSOMAL REPLICATION INITIATOR PROTEIN DNAA"/>
    <property type="match status" value="1"/>
</dbReference>
<dbReference type="InterPro" id="IPR027417">
    <property type="entry name" value="P-loop_NTPase"/>
</dbReference>
<dbReference type="EMBL" id="JAELVR010000001">
    <property type="protein sequence ID" value="MBJ6370234.1"/>
    <property type="molecule type" value="Genomic_DNA"/>
</dbReference>
<keyword evidence="2" id="KW-1185">Reference proteome</keyword>
<reference evidence="1" key="1">
    <citation type="submission" date="2020-12" db="EMBL/GenBank/DDBJ databases">
        <title>Sedimentitalea sp. nov., isolated from sand in Incheon.</title>
        <authorList>
            <person name="Kim W."/>
        </authorList>
    </citation>
    <scope>NUCLEOTIDE SEQUENCE</scope>
    <source>
        <strain evidence="1">CAU 1593</strain>
    </source>
</reference>
<dbReference type="Gene3D" id="3.40.50.300">
    <property type="entry name" value="P-loop containing nucleotide triphosphate hydrolases"/>
    <property type="match status" value="1"/>
</dbReference>
<dbReference type="PANTHER" id="PTHR30050:SF5">
    <property type="entry name" value="DNAA REGULATORY INACTIVATOR HDA"/>
    <property type="match status" value="1"/>
</dbReference>
<dbReference type="RefSeq" id="WP_199022999.1">
    <property type="nucleotide sequence ID" value="NZ_JAELVR010000001.1"/>
</dbReference>